<accession>A0AAN4Z5P3</accession>
<evidence type="ECO:0000259" key="6">
    <source>
        <dbReference type="PROSITE" id="PS50011"/>
    </source>
</evidence>
<sequence>LQLGASSLADWLEKNNAAPSRKISRSIVWFKQIVAAVAYMHDKNLIHRDLKPANILFFGEHPFKRLKLCDVGISAERRAGFYTIDTSVDRTAKFQNVGMPKGGRTMEAKMKELQLNEIDTAASRTQVGTPLYMSPEQQSIVANYSSKTDVFALGLILAELCVAMTTDERQEVFDDIQRGRHRNIIEDIKTAEFINLLTHIDPARRPTCNEILDHPYINLNDHEYILKLQPFKIDESGEIVWN</sequence>
<dbReference type="SMART" id="SM00220">
    <property type="entry name" value="S_TKc"/>
    <property type="match status" value="1"/>
</dbReference>
<dbReference type="GO" id="GO:0004694">
    <property type="term" value="F:eukaryotic translation initiation factor 2alpha kinase activity"/>
    <property type="evidence" value="ECO:0007669"/>
    <property type="project" value="TreeGrafter"/>
</dbReference>
<evidence type="ECO:0000256" key="2">
    <source>
        <dbReference type="ARBA" id="ARBA00022741"/>
    </source>
</evidence>
<dbReference type="Pfam" id="PF00069">
    <property type="entry name" value="Pkinase"/>
    <property type="match status" value="2"/>
</dbReference>
<dbReference type="Proteomes" id="UP001328107">
    <property type="component" value="Unassembled WGS sequence"/>
</dbReference>
<feature type="non-terminal residue" evidence="7">
    <location>
        <position position="242"/>
    </location>
</feature>
<evidence type="ECO:0000313" key="8">
    <source>
        <dbReference type="Proteomes" id="UP001328107"/>
    </source>
</evidence>
<dbReference type="InterPro" id="IPR000719">
    <property type="entry name" value="Prot_kinase_dom"/>
</dbReference>
<evidence type="ECO:0000256" key="3">
    <source>
        <dbReference type="ARBA" id="ARBA00022777"/>
    </source>
</evidence>
<dbReference type="GO" id="GO:0005524">
    <property type="term" value="F:ATP binding"/>
    <property type="evidence" value="ECO:0007669"/>
    <property type="project" value="UniProtKB-KW"/>
</dbReference>
<name>A0AAN4Z5P3_9BILA</name>
<comment type="caution">
    <text evidence="7">The sequence shown here is derived from an EMBL/GenBank/DDBJ whole genome shotgun (WGS) entry which is preliminary data.</text>
</comment>
<dbReference type="InterPro" id="IPR008271">
    <property type="entry name" value="Ser/Thr_kinase_AS"/>
</dbReference>
<dbReference type="GO" id="GO:0005634">
    <property type="term" value="C:nucleus"/>
    <property type="evidence" value="ECO:0007669"/>
    <property type="project" value="TreeGrafter"/>
</dbReference>
<proteinExistence type="inferred from homology"/>
<reference evidence="8" key="1">
    <citation type="submission" date="2022-10" db="EMBL/GenBank/DDBJ databases">
        <title>Genome assembly of Pristionchus species.</title>
        <authorList>
            <person name="Yoshida K."/>
            <person name="Sommer R.J."/>
        </authorList>
    </citation>
    <scope>NUCLEOTIDE SEQUENCE [LARGE SCALE GENOMIC DNA]</scope>
    <source>
        <strain evidence="8">RS5460</strain>
    </source>
</reference>
<keyword evidence="4" id="KW-0067">ATP-binding</keyword>
<evidence type="ECO:0000256" key="1">
    <source>
        <dbReference type="ARBA" id="ARBA00022679"/>
    </source>
</evidence>
<dbReference type="FunFam" id="1.10.510.10:FF:001020">
    <property type="entry name" value="Transmembrane ion channel"/>
    <property type="match status" value="1"/>
</dbReference>
<dbReference type="EMBL" id="BTRK01000002">
    <property type="protein sequence ID" value="GMR34531.1"/>
    <property type="molecule type" value="Genomic_DNA"/>
</dbReference>
<keyword evidence="3" id="KW-0418">Kinase</keyword>
<comment type="similarity">
    <text evidence="5">Belongs to the protein kinase superfamily. Ser/Thr protein kinase family. GCN2 subfamily.</text>
</comment>
<dbReference type="GO" id="GO:0005737">
    <property type="term" value="C:cytoplasm"/>
    <property type="evidence" value="ECO:0007669"/>
    <property type="project" value="TreeGrafter"/>
</dbReference>
<dbReference type="PROSITE" id="PS00108">
    <property type="entry name" value="PROTEIN_KINASE_ST"/>
    <property type="match status" value="1"/>
</dbReference>
<dbReference type="PANTHER" id="PTHR11042:SF91">
    <property type="entry name" value="EUKARYOTIC TRANSLATION INITIATION FACTOR 2-ALPHA KINASE"/>
    <property type="match status" value="1"/>
</dbReference>
<dbReference type="Gene3D" id="1.10.510.10">
    <property type="entry name" value="Transferase(Phosphotransferase) domain 1"/>
    <property type="match status" value="1"/>
</dbReference>
<organism evidence="7 8">
    <name type="scientific">Pristionchus mayeri</name>
    <dbReference type="NCBI Taxonomy" id="1317129"/>
    <lineage>
        <taxon>Eukaryota</taxon>
        <taxon>Metazoa</taxon>
        <taxon>Ecdysozoa</taxon>
        <taxon>Nematoda</taxon>
        <taxon>Chromadorea</taxon>
        <taxon>Rhabditida</taxon>
        <taxon>Rhabditina</taxon>
        <taxon>Diplogasteromorpha</taxon>
        <taxon>Diplogasteroidea</taxon>
        <taxon>Neodiplogasteridae</taxon>
        <taxon>Pristionchus</taxon>
    </lineage>
</organism>
<gene>
    <name evidence="7" type="ORF">PMAYCL1PPCAC_04726</name>
</gene>
<feature type="domain" description="Protein kinase" evidence="6">
    <location>
        <begin position="1"/>
        <end position="217"/>
    </location>
</feature>
<evidence type="ECO:0000313" key="7">
    <source>
        <dbReference type="EMBL" id="GMR34531.1"/>
    </source>
</evidence>
<dbReference type="InterPro" id="IPR011009">
    <property type="entry name" value="Kinase-like_dom_sf"/>
</dbReference>
<dbReference type="AlphaFoldDB" id="A0AAN4Z5P3"/>
<dbReference type="SUPFAM" id="SSF56112">
    <property type="entry name" value="Protein kinase-like (PK-like)"/>
    <property type="match status" value="1"/>
</dbReference>
<dbReference type="PROSITE" id="PS50011">
    <property type="entry name" value="PROTEIN_KINASE_DOM"/>
    <property type="match status" value="1"/>
</dbReference>
<keyword evidence="8" id="KW-1185">Reference proteome</keyword>
<keyword evidence="2" id="KW-0547">Nucleotide-binding</keyword>
<dbReference type="InterPro" id="IPR050339">
    <property type="entry name" value="CC_SR_Kinase"/>
</dbReference>
<evidence type="ECO:0000256" key="4">
    <source>
        <dbReference type="ARBA" id="ARBA00022840"/>
    </source>
</evidence>
<feature type="non-terminal residue" evidence="7">
    <location>
        <position position="1"/>
    </location>
</feature>
<evidence type="ECO:0000256" key="5">
    <source>
        <dbReference type="ARBA" id="ARBA00037982"/>
    </source>
</evidence>
<keyword evidence="1" id="KW-0808">Transferase</keyword>
<dbReference type="PANTHER" id="PTHR11042">
    <property type="entry name" value="EUKARYOTIC TRANSLATION INITIATION FACTOR 2-ALPHA KINASE EIF2-ALPHA KINASE -RELATED"/>
    <property type="match status" value="1"/>
</dbReference>
<protein>
    <recommendedName>
        <fullName evidence="6">Protein kinase domain-containing protein</fullName>
    </recommendedName>
</protein>